<dbReference type="AlphaFoldDB" id="A0A6B0XY76"/>
<accession>A0A6B0XY76</accession>
<dbReference type="EMBL" id="VXRY01000013">
    <property type="protein sequence ID" value="MXY32549.1"/>
    <property type="molecule type" value="Genomic_DNA"/>
</dbReference>
<evidence type="ECO:0000313" key="1">
    <source>
        <dbReference type="EMBL" id="MXY32549.1"/>
    </source>
</evidence>
<reference evidence="1" key="1">
    <citation type="submission" date="2019-09" db="EMBL/GenBank/DDBJ databases">
        <title>Characterisation of the sponge microbiome using genome-centric metagenomics.</title>
        <authorList>
            <person name="Engelberts J.P."/>
            <person name="Robbins S.J."/>
            <person name="De Goeij J.M."/>
            <person name="Aranda M."/>
            <person name="Bell S.C."/>
            <person name="Webster N.S."/>
        </authorList>
    </citation>
    <scope>NUCLEOTIDE SEQUENCE</scope>
    <source>
        <strain evidence="1">SB0664_bin_43</strain>
    </source>
</reference>
<proteinExistence type="predicted"/>
<protein>
    <submittedName>
        <fullName evidence="1">Uncharacterized protein</fullName>
    </submittedName>
</protein>
<sequence length="101" mass="11498">MGLNRMAMMEYLRDIDLARRVFARAEMSNNPLTCHRGRRSRKRTAQGGGRRLRHGIADGGAKAFFFWPKFIVGEAGMQDQSFVLGDCVDMFLSKFGLDPKR</sequence>
<organism evidence="1">
    <name type="scientific">Boseongicola sp. SB0664_bin_43</name>
    <dbReference type="NCBI Taxonomy" id="2604844"/>
    <lineage>
        <taxon>Bacteria</taxon>
        <taxon>Pseudomonadati</taxon>
        <taxon>Pseudomonadota</taxon>
        <taxon>Alphaproteobacteria</taxon>
        <taxon>Rhodobacterales</taxon>
        <taxon>Paracoccaceae</taxon>
        <taxon>Boseongicola</taxon>
    </lineage>
</organism>
<name>A0A6B0XY76_9RHOB</name>
<comment type="caution">
    <text evidence="1">The sequence shown here is derived from an EMBL/GenBank/DDBJ whole genome shotgun (WGS) entry which is preliminary data.</text>
</comment>
<gene>
    <name evidence="1" type="ORF">F4Y60_00345</name>
</gene>